<comment type="caution">
    <text evidence="1">The sequence shown here is derived from an EMBL/GenBank/DDBJ whole genome shotgun (WGS) entry which is preliminary data.</text>
</comment>
<gene>
    <name evidence="1" type="ORF">GPZ80_16010</name>
</gene>
<dbReference type="EMBL" id="JABVED010000008">
    <property type="protein sequence ID" value="MBC6448677.1"/>
    <property type="molecule type" value="Genomic_DNA"/>
</dbReference>
<dbReference type="Pfam" id="PF13376">
    <property type="entry name" value="OmdA"/>
    <property type="match status" value="1"/>
</dbReference>
<evidence type="ECO:0000313" key="2">
    <source>
        <dbReference type="Proteomes" id="UP000734823"/>
    </source>
</evidence>
<organism evidence="1 2">
    <name type="scientific">Actinokineospora xionganensis</name>
    <dbReference type="NCBI Taxonomy" id="2684470"/>
    <lineage>
        <taxon>Bacteria</taxon>
        <taxon>Bacillati</taxon>
        <taxon>Actinomycetota</taxon>
        <taxon>Actinomycetes</taxon>
        <taxon>Pseudonocardiales</taxon>
        <taxon>Pseudonocardiaceae</taxon>
        <taxon>Actinokineospora</taxon>
    </lineage>
</organism>
<proteinExistence type="predicted"/>
<protein>
    <submittedName>
        <fullName evidence="1">YdeI/OmpD-associated family protein</fullName>
    </submittedName>
</protein>
<reference evidence="1 2" key="1">
    <citation type="submission" date="2020-06" db="EMBL/GenBank/DDBJ databases">
        <title>Actinokineospora xiongansis sp. nov., isolated from soil of Baiyangdian.</title>
        <authorList>
            <person name="Zhang X."/>
        </authorList>
    </citation>
    <scope>NUCLEOTIDE SEQUENCE [LARGE SCALE GENOMIC DNA]</scope>
    <source>
        <strain evidence="1 2">HBU206404</strain>
    </source>
</reference>
<dbReference type="Proteomes" id="UP000734823">
    <property type="component" value="Unassembled WGS sequence"/>
</dbReference>
<name>A0ABR7L7X9_9PSEU</name>
<keyword evidence="2" id="KW-1185">Reference proteome</keyword>
<dbReference type="RefSeq" id="WP_187221153.1">
    <property type="nucleotide sequence ID" value="NZ_JABVED010000008.1"/>
</dbReference>
<accession>A0ABR7L7X9</accession>
<sequence length="186" mass="20846">MNTFTATSVAEWRAWLTEHGQSETEVWLVIHHKDSGPPSPRYHEAVEQALCFGWIDGLHRKRDANTSQLRFTPRKARSTWSQVNRDRAAAMIASGKMTAHGQAVIDKAKVDGTWEVVLDSGLAEALVRNAAARENFEKFPPSSKRLIMEWVGGAKRVETRVRRIERAVELAAVNVRANHPGVRARG</sequence>
<evidence type="ECO:0000313" key="1">
    <source>
        <dbReference type="EMBL" id="MBC6448677.1"/>
    </source>
</evidence>